<gene>
    <name evidence="1" type="ORF">OsJ_33544</name>
</gene>
<dbReference type="EMBL" id="CM000148">
    <property type="protein sequence ID" value="EAZ17996.1"/>
    <property type="molecule type" value="Genomic_DNA"/>
</dbReference>
<dbReference type="Proteomes" id="UP000007752">
    <property type="component" value="Chromosome 11"/>
</dbReference>
<organism evidence="1">
    <name type="scientific">Oryza sativa subsp. japonica</name>
    <name type="common">Rice</name>
    <dbReference type="NCBI Taxonomy" id="39947"/>
    <lineage>
        <taxon>Eukaryota</taxon>
        <taxon>Viridiplantae</taxon>
        <taxon>Streptophyta</taxon>
        <taxon>Embryophyta</taxon>
        <taxon>Tracheophyta</taxon>
        <taxon>Spermatophyta</taxon>
        <taxon>Magnoliopsida</taxon>
        <taxon>Liliopsida</taxon>
        <taxon>Poales</taxon>
        <taxon>Poaceae</taxon>
        <taxon>BOP clade</taxon>
        <taxon>Oryzoideae</taxon>
        <taxon>Oryzeae</taxon>
        <taxon>Oryzinae</taxon>
        <taxon>Oryza</taxon>
        <taxon>Oryza sativa</taxon>
    </lineage>
</organism>
<accession>A0A8J8YBM7</accession>
<proteinExistence type="predicted"/>
<dbReference type="SUPFAM" id="SSF48403">
    <property type="entry name" value="Ankyrin repeat"/>
    <property type="match status" value="1"/>
</dbReference>
<dbReference type="InterPro" id="IPR002110">
    <property type="entry name" value="Ankyrin_rpt"/>
</dbReference>
<dbReference type="AlphaFoldDB" id="A0A8J8YBM7"/>
<dbReference type="Gramene" id="Os11t0250600-00">
    <property type="protein sequence ID" value="Os11t0250600-00"/>
    <property type="gene ID" value="Os11g0250600"/>
</dbReference>
<protein>
    <submittedName>
        <fullName evidence="1">Uncharacterized protein</fullName>
    </submittedName>
</protein>
<dbReference type="Pfam" id="PF12796">
    <property type="entry name" value="Ank_2"/>
    <property type="match status" value="1"/>
</dbReference>
<reference evidence="1" key="1">
    <citation type="journal article" date="2005" name="PLoS Biol.">
        <title>The genomes of Oryza sativa: a history of duplications.</title>
        <authorList>
            <person name="Yu J."/>
            <person name="Wang J."/>
            <person name="Lin W."/>
            <person name="Li S."/>
            <person name="Li H."/>
            <person name="Zhou J."/>
            <person name="Ni P."/>
            <person name="Dong W."/>
            <person name="Hu S."/>
            <person name="Zeng C."/>
            <person name="Zhang J."/>
            <person name="Zhang Y."/>
            <person name="Li R."/>
            <person name="Xu Z."/>
            <person name="Li S."/>
            <person name="Li X."/>
            <person name="Zheng H."/>
            <person name="Cong L."/>
            <person name="Lin L."/>
            <person name="Yin J."/>
            <person name="Geng J."/>
            <person name="Li G."/>
            <person name="Shi J."/>
            <person name="Liu J."/>
            <person name="Lv H."/>
            <person name="Li J."/>
            <person name="Wang J."/>
            <person name="Deng Y."/>
            <person name="Ran L."/>
            <person name="Shi X."/>
            <person name="Wang X."/>
            <person name="Wu Q."/>
            <person name="Li C."/>
            <person name="Ren X."/>
            <person name="Wang J."/>
            <person name="Wang X."/>
            <person name="Li D."/>
            <person name="Liu D."/>
            <person name="Zhang X."/>
            <person name="Ji Z."/>
            <person name="Zhao W."/>
            <person name="Sun Y."/>
            <person name="Zhang Z."/>
            <person name="Bao J."/>
            <person name="Han Y."/>
            <person name="Dong L."/>
            <person name="Ji J."/>
            <person name="Chen P."/>
            <person name="Wu S."/>
            <person name="Liu J."/>
            <person name="Xiao Y."/>
            <person name="Bu D."/>
            <person name="Tan J."/>
            <person name="Yang L."/>
            <person name="Ye C."/>
            <person name="Zhang J."/>
            <person name="Xu J."/>
            <person name="Zhou Y."/>
            <person name="Yu Y."/>
            <person name="Zhang B."/>
            <person name="Zhuang S."/>
            <person name="Wei H."/>
            <person name="Liu B."/>
            <person name="Lei M."/>
            <person name="Yu H."/>
            <person name="Li Y."/>
            <person name="Xu H."/>
            <person name="Wei S."/>
            <person name="He X."/>
            <person name="Fang L."/>
            <person name="Zhang Z."/>
            <person name="Zhang Y."/>
            <person name="Huang X."/>
            <person name="Su Z."/>
            <person name="Tong W."/>
            <person name="Li J."/>
            <person name="Tong Z."/>
            <person name="Li S."/>
            <person name="Ye J."/>
            <person name="Wang L."/>
            <person name="Fang L."/>
            <person name="Lei T."/>
            <person name="Chen C."/>
            <person name="Chen H."/>
            <person name="Xu Z."/>
            <person name="Li H."/>
            <person name="Huang H."/>
            <person name="Zhang F."/>
            <person name="Xu H."/>
            <person name="Li N."/>
            <person name="Zhao C."/>
            <person name="Li S."/>
            <person name="Dong L."/>
            <person name="Huang Y."/>
            <person name="Li L."/>
            <person name="Xi Y."/>
            <person name="Qi Q."/>
            <person name="Li W."/>
            <person name="Zhang B."/>
            <person name="Hu W."/>
            <person name="Zhang Y."/>
            <person name="Tian X."/>
            <person name="Jiao Y."/>
            <person name="Liang X."/>
            <person name="Jin J."/>
            <person name="Gao L."/>
            <person name="Zheng W."/>
            <person name="Hao B."/>
            <person name="Liu S."/>
            <person name="Wang W."/>
            <person name="Yuan L."/>
            <person name="Cao M."/>
            <person name="McDermott J."/>
            <person name="Samudrala R."/>
            <person name="Wang J."/>
            <person name="Wong G.K."/>
            <person name="Yang H."/>
        </authorList>
    </citation>
    <scope>NUCLEOTIDE SEQUENCE [LARGE SCALE GENOMIC DNA]</scope>
</reference>
<evidence type="ECO:0000313" key="1">
    <source>
        <dbReference type="EMBL" id="EAZ17996.1"/>
    </source>
</evidence>
<dbReference type="InterPro" id="IPR036770">
    <property type="entry name" value="Ankyrin_rpt-contain_sf"/>
</dbReference>
<name>A0A8J8YBM7_ORYSJ</name>
<reference evidence="1" key="2">
    <citation type="submission" date="2008-12" db="EMBL/GenBank/DDBJ databases">
        <title>Improved gene annotation of the rice (Oryza sativa) genomes.</title>
        <authorList>
            <person name="Wang J."/>
            <person name="Li R."/>
            <person name="Fan W."/>
            <person name="Huang Q."/>
            <person name="Zhang J."/>
            <person name="Zhou Y."/>
            <person name="Hu Y."/>
            <person name="Zi S."/>
            <person name="Li J."/>
            <person name="Ni P."/>
            <person name="Zheng H."/>
            <person name="Zhang Y."/>
            <person name="Zhao M."/>
            <person name="Hao Q."/>
            <person name="McDermott J."/>
            <person name="Samudrala R."/>
            <person name="Kristiansen K."/>
            <person name="Wong G.K.-S."/>
        </authorList>
    </citation>
    <scope>NUCLEOTIDE SEQUENCE</scope>
</reference>
<dbReference type="OMA" id="LRCCSES"/>
<dbReference type="PANTHER" id="PTHR24121">
    <property type="entry name" value="NO MECHANORECEPTOR POTENTIAL C, ISOFORM D-RELATED"/>
    <property type="match status" value="1"/>
</dbReference>
<sequence>MAAREADVLLRTTKNGSNCLHIACIHGHLKFCKDALEINQSSLLAAVNSYGETPLLAAVTSGHTALASELLRCCSESGLGDVILKQDGSGCNALHHAIRCGHKDLALELIAKEPALSRAVNKDNESPMFIAMMRDFADIFEKLLAIPDSSDVGCKGFNALHAAVRSGNAGEIL</sequence>
<dbReference type="SMR" id="A0A8J8YBM7"/>
<dbReference type="HOGENOM" id="CLU_096643_0_0_1"/>
<dbReference type="PANTHER" id="PTHR24121:SF19">
    <property type="entry name" value="OS11G0247700 PROTEIN"/>
    <property type="match status" value="1"/>
</dbReference>
<dbReference type="Gene3D" id="1.25.40.20">
    <property type="entry name" value="Ankyrin repeat-containing domain"/>
    <property type="match status" value="2"/>
</dbReference>
<dbReference type="SMART" id="SM00248">
    <property type="entry name" value="ANK"/>
    <property type="match status" value="4"/>
</dbReference>